<gene>
    <name evidence="8" type="ORF">A5760_11020</name>
</gene>
<dbReference type="Gene3D" id="3.40.50.1820">
    <property type="entry name" value="alpha/beta hydrolase"/>
    <property type="match status" value="1"/>
</dbReference>
<keyword evidence="5" id="KW-0732">Signal</keyword>
<dbReference type="AlphaFoldDB" id="A0A1A0VJ13"/>
<evidence type="ECO:0000256" key="3">
    <source>
        <dbReference type="ARBA" id="ARBA00022487"/>
    </source>
</evidence>
<evidence type="ECO:0000256" key="5">
    <source>
        <dbReference type="ARBA" id="ARBA00022729"/>
    </source>
</evidence>
<dbReference type="PROSITE" id="PS00931">
    <property type="entry name" value="CUTINASE_2"/>
    <property type="match status" value="1"/>
</dbReference>
<name>A0A1A0VJ13_9MYCO</name>
<dbReference type="Pfam" id="PF01083">
    <property type="entry name" value="Cutinase"/>
    <property type="match status" value="1"/>
</dbReference>
<comment type="caution">
    <text evidence="8">The sequence shown here is derived from an EMBL/GenBank/DDBJ whole genome shotgun (WGS) entry which is preliminary data.</text>
</comment>
<evidence type="ECO:0000256" key="4">
    <source>
        <dbReference type="ARBA" id="ARBA00022525"/>
    </source>
</evidence>
<keyword evidence="6" id="KW-0378">Hydrolase</keyword>
<dbReference type="PANTHER" id="PTHR33630:SF9">
    <property type="entry name" value="CUTINASE 4"/>
    <property type="match status" value="1"/>
</dbReference>
<dbReference type="InterPro" id="IPR000675">
    <property type="entry name" value="Cutinase/axe"/>
</dbReference>
<proteinExistence type="inferred from homology"/>
<comment type="similarity">
    <text evidence="2">Belongs to the cutinase family.</text>
</comment>
<dbReference type="InterPro" id="IPR029058">
    <property type="entry name" value="AB_hydrolase_fold"/>
</dbReference>
<accession>A0A1A0VJ13</accession>
<dbReference type="GO" id="GO:0005576">
    <property type="term" value="C:extracellular region"/>
    <property type="evidence" value="ECO:0007669"/>
    <property type="project" value="UniProtKB-SubCell"/>
</dbReference>
<dbReference type="EMBL" id="LZSX01000065">
    <property type="protein sequence ID" value="OBB83214.1"/>
    <property type="molecule type" value="Genomic_DNA"/>
</dbReference>
<evidence type="ECO:0000256" key="2">
    <source>
        <dbReference type="ARBA" id="ARBA00007534"/>
    </source>
</evidence>
<evidence type="ECO:0000256" key="7">
    <source>
        <dbReference type="ARBA" id="ARBA00023157"/>
    </source>
</evidence>
<dbReference type="Proteomes" id="UP000091914">
    <property type="component" value="Unassembled WGS sequence"/>
</dbReference>
<keyword evidence="4" id="KW-0964">Secreted</keyword>
<sequence>MTLQRNANAYGPVVRMRIGPPQLPPGSTTLPRCVISTSPDPASRVAARAAVLTINPAYGSKVTSICAPDDPICSGGGNIMAHVSYIDAGMTAQAATFAANKINPGAPSV</sequence>
<evidence type="ECO:0000256" key="1">
    <source>
        <dbReference type="ARBA" id="ARBA00004613"/>
    </source>
</evidence>
<keyword evidence="3" id="KW-0719">Serine esterase</keyword>
<keyword evidence="7" id="KW-1015">Disulfide bond</keyword>
<dbReference type="SUPFAM" id="SSF53474">
    <property type="entry name" value="alpha/beta-Hydrolases"/>
    <property type="match status" value="1"/>
</dbReference>
<dbReference type="GO" id="GO:0052689">
    <property type="term" value="F:carboxylic ester hydrolase activity"/>
    <property type="evidence" value="ECO:0007669"/>
    <property type="project" value="UniProtKB-KW"/>
</dbReference>
<organism evidence="8 9">
    <name type="scientific">Mycobacterium colombiense</name>
    <dbReference type="NCBI Taxonomy" id="339268"/>
    <lineage>
        <taxon>Bacteria</taxon>
        <taxon>Bacillati</taxon>
        <taxon>Actinomycetota</taxon>
        <taxon>Actinomycetes</taxon>
        <taxon>Mycobacteriales</taxon>
        <taxon>Mycobacteriaceae</taxon>
        <taxon>Mycobacterium</taxon>
        <taxon>Mycobacterium avium complex (MAC)</taxon>
    </lineage>
</organism>
<dbReference type="PANTHER" id="PTHR33630">
    <property type="entry name" value="CUTINASE RV1984C-RELATED-RELATED"/>
    <property type="match status" value="1"/>
</dbReference>
<evidence type="ECO:0000313" key="8">
    <source>
        <dbReference type="EMBL" id="OBB83214.1"/>
    </source>
</evidence>
<comment type="subcellular location">
    <subcellularLocation>
        <location evidence="1">Secreted</location>
    </subcellularLocation>
</comment>
<evidence type="ECO:0000256" key="6">
    <source>
        <dbReference type="ARBA" id="ARBA00022801"/>
    </source>
</evidence>
<dbReference type="InterPro" id="IPR043579">
    <property type="entry name" value="CUTINASE_2"/>
</dbReference>
<reference evidence="8 9" key="1">
    <citation type="submission" date="2016-06" db="EMBL/GenBank/DDBJ databases">
        <authorList>
            <person name="Kjaerup R.B."/>
            <person name="Dalgaard T.S."/>
            <person name="Juul-Madsen H.R."/>
        </authorList>
    </citation>
    <scope>NUCLEOTIDE SEQUENCE [LARGE SCALE GENOMIC DNA]</scope>
    <source>
        <strain evidence="8 9">852002-51834_SCH5396731</strain>
    </source>
</reference>
<protein>
    <recommendedName>
        <fullName evidence="10">Cutinase family protein</fullName>
    </recommendedName>
</protein>
<evidence type="ECO:0000313" key="9">
    <source>
        <dbReference type="Proteomes" id="UP000091914"/>
    </source>
</evidence>
<evidence type="ECO:0008006" key="10">
    <source>
        <dbReference type="Google" id="ProtNLM"/>
    </source>
</evidence>